<feature type="domain" description="PII-uridylyltransferase/Glutamine-synthetase adenylyltransferase" evidence="8">
    <location>
        <begin position="376"/>
        <end position="522"/>
    </location>
</feature>
<evidence type="ECO:0000313" key="9">
    <source>
        <dbReference type="EMBL" id="PZP89460.1"/>
    </source>
</evidence>
<keyword evidence="6" id="KW-0511">Multifunctional enzyme</keyword>
<dbReference type="GO" id="GO:0008882">
    <property type="term" value="F:[glutamate-ammonia-ligase] adenylyltransferase activity"/>
    <property type="evidence" value="ECO:0007669"/>
    <property type="project" value="InterPro"/>
</dbReference>
<accession>A0A2W5ICH0</accession>
<dbReference type="SUPFAM" id="SSF81301">
    <property type="entry name" value="Nucleotidyltransferase"/>
    <property type="match status" value="2"/>
</dbReference>
<evidence type="ECO:0000256" key="6">
    <source>
        <dbReference type="ARBA" id="ARBA00023268"/>
    </source>
</evidence>
<feature type="domain" description="PII-uridylyltransferase/Glutamine-synthetase adenylyltransferase" evidence="8">
    <location>
        <begin position="883"/>
        <end position="1030"/>
    </location>
</feature>
<dbReference type="Gene3D" id="1.20.120.330">
    <property type="entry name" value="Nucleotidyltransferases domain 2"/>
    <property type="match status" value="2"/>
</dbReference>
<evidence type="ECO:0000259" key="7">
    <source>
        <dbReference type="Pfam" id="PF03710"/>
    </source>
</evidence>
<dbReference type="Pfam" id="PF08335">
    <property type="entry name" value="GlnD_UR_UTase"/>
    <property type="match status" value="2"/>
</dbReference>
<dbReference type="AlphaFoldDB" id="A0A2W5ICH0"/>
<dbReference type="GO" id="GO:0005524">
    <property type="term" value="F:ATP binding"/>
    <property type="evidence" value="ECO:0007669"/>
    <property type="project" value="UniProtKB-KW"/>
</dbReference>
<sequence length="1033" mass="115093">MDALFSPRHSFRTASLSLPVTSPRNTGRRIVPSPARLGISRPSAQQELSELGWLEEECVPLLRALSASPDPNLCLATLVRLREAMCTELGEQSWEHYTHDLLANTTLCSRLIALLGSSTALGDHLVTHPAVAQHLDNPIPSFPHSLHYLLHSVEASPVDDTASTDLSTTGTYRAGITGPAAVVKLRSAYRDIMCLIAAVDVAHVVDNTEPQIPRRDTSERLTEIAEAALTAALAVAVSTVYPDPTDDMVRLAVIAMGKCGARELNYISDVDVVFVAEPANTKAARLAAEFMSISTHCFFEVDAALRPEGKKGDLVRSVQSHQAYYKRWAKTWEFQALLKARPMTGDMDLGRTYFDAIYPLVWTACERDQFVEDVQEMRKRVENNLPESTATRELKLGRGGLRDVEFAVQLLQMVHGRTDESLRVRPTGEALDALAKGGYISRKNGTELNRAYDFLRLLEHRLQLQHMRRTHLLPSDDNEAEWRWLARSAGCRPMGIMDTEQVLTDRIRRTRSRIRLLHESLFYRPLLLSIAAADASAVSLDNDAMERQLAALGYRNPRHAITHLRALTSSSSRRSRIQELLLPMMLEQLSRTPDPDMGLLNYRRLSEKLVDKTWYLRLLRDDGVVLERLAIICGTSRYIPDLLMNAPDVIQMLSGRRLVASSSSDIASALEASARRHHNPADAINAARSLRRAELARIACADVLGMLNVEEVCAALSTVWVAVLNAGLAVTIREHIQSKGMTEEDVPARIAVIGMGRLGGKEIGYSSDADVMFVCEPTSAAESTQKALRWSTEVVDKLQKLLEKPSTDPPLEIDADLRPEGKKGPLVRTLESYRTYYETWAEPWELQALLRAEPLAGDMKVGQKFIEMVNPLRYPEKLPVQFAQQIRRMKVRVETERMPRGVDPNLHTKLGRGGLSDIEWTVQLLQLQHAHTYPELQVTSTRAALEAATQAGLLSLDDEDTLWIAWSRATATRNALALARGKSLDVLPIQGEILASVAAICGWPVNSGAAYVENYLKSTRRARKVVERVFWEE</sequence>
<evidence type="ECO:0000256" key="1">
    <source>
        <dbReference type="ARBA" id="ARBA00022679"/>
    </source>
</evidence>
<keyword evidence="1 9" id="KW-0808">Transferase</keyword>
<dbReference type="InterPro" id="IPR023057">
    <property type="entry name" value="GlnE"/>
</dbReference>
<keyword evidence="3" id="KW-0547">Nucleotide-binding</keyword>
<dbReference type="NCBIfam" id="NF010707">
    <property type="entry name" value="PRK14109.1"/>
    <property type="match status" value="1"/>
</dbReference>
<feature type="domain" description="Glutamate-ammonia ligase adenylyltransferase repeated" evidence="7">
    <location>
        <begin position="627"/>
        <end position="866"/>
    </location>
</feature>
<dbReference type="InterPro" id="IPR043519">
    <property type="entry name" value="NT_sf"/>
</dbReference>
<dbReference type="CDD" id="cd05401">
    <property type="entry name" value="NT_GlnE_GlnD_like"/>
    <property type="match status" value="2"/>
</dbReference>
<dbReference type="InterPro" id="IPR013546">
    <property type="entry name" value="PII_UdlTrfase/GS_AdlTrfase"/>
</dbReference>
<organism evidence="9 10">
    <name type="scientific">Lawsonella clevelandensis</name>
    <dbReference type="NCBI Taxonomy" id="1528099"/>
    <lineage>
        <taxon>Bacteria</taxon>
        <taxon>Bacillati</taxon>
        <taxon>Actinomycetota</taxon>
        <taxon>Actinomycetes</taxon>
        <taxon>Mycobacteriales</taxon>
        <taxon>Lawsonellaceae</taxon>
        <taxon>Lawsonella</taxon>
    </lineage>
</organism>
<evidence type="ECO:0000256" key="3">
    <source>
        <dbReference type="ARBA" id="ARBA00022741"/>
    </source>
</evidence>
<dbReference type="InterPro" id="IPR005190">
    <property type="entry name" value="GlnE_rpt_dom"/>
</dbReference>
<keyword evidence="5" id="KW-0460">Magnesium</keyword>
<reference evidence="9 10" key="1">
    <citation type="submission" date="2017-08" db="EMBL/GenBank/DDBJ databases">
        <title>Infants hospitalized years apart are colonized by the same room-sourced microbial strains.</title>
        <authorList>
            <person name="Brooks B."/>
            <person name="Olm M.R."/>
            <person name="Firek B.A."/>
            <person name="Baker R."/>
            <person name="Thomas B.C."/>
            <person name="Morowitz M.J."/>
            <person name="Banfield J.F."/>
        </authorList>
    </citation>
    <scope>NUCLEOTIDE SEQUENCE [LARGE SCALE GENOMIC DNA]</scope>
    <source>
        <strain evidence="9">S2_006_000_R1_57</strain>
    </source>
</reference>
<evidence type="ECO:0000256" key="2">
    <source>
        <dbReference type="ARBA" id="ARBA00022695"/>
    </source>
</evidence>
<dbReference type="EMBL" id="QFOZ01000002">
    <property type="protein sequence ID" value="PZP89460.1"/>
    <property type="molecule type" value="Genomic_DNA"/>
</dbReference>
<comment type="caution">
    <text evidence="9">The sequence shown here is derived from an EMBL/GenBank/DDBJ whole genome shotgun (WGS) entry which is preliminary data.</text>
</comment>
<dbReference type="GO" id="GO:0005829">
    <property type="term" value="C:cytosol"/>
    <property type="evidence" value="ECO:0007669"/>
    <property type="project" value="TreeGrafter"/>
</dbReference>
<protein>
    <submittedName>
        <fullName evidence="9">Bifunctional [glutamine synthetase] adenylyltransferase/[glutamine synthetase]-adenylyl-L-tyrosine phosphorylase</fullName>
    </submittedName>
</protein>
<dbReference type="GO" id="GO:0000820">
    <property type="term" value="P:regulation of glutamine family amino acid metabolic process"/>
    <property type="evidence" value="ECO:0007669"/>
    <property type="project" value="TreeGrafter"/>
</dbReference>
<evidence type="ECO:0000313" key="10">
    <source>
        <dbReference type="Proteomes" id="UP000248606"/>
    </source>
</evidence>
<dbReference type="Gene3D" id="1.20.120.1510">
    <property type="match status" value="1"/>
</dbReference>
<feature type="domain" description="Glutamate-ammonia ligase adenylyltransferase repeated" evidence="7">
    <location>
        <begin position="130"/>
        <end position="350"/>
    </location>
</feature>
<keyword evidence="4" id="KW-0067">ATP-binding</keyword>
<evidence type="ECO:0000259" key="8">
    <source>
        <dbReference type="Pfam" id="PF08335"/>
    </source>
</evidence>
<evidence type="ECO:0000256" key="4">
    <source>
        <dbReference type="ARBA" id="ARBA00022840"/>
    </source>
</evidence>
<dbReference type="SUPFAM" id="SSF81593">
    <property type="entry name" value="Nucleotidyltransferase substrate binding subunit/domain"/>
    <property type="match status" value="2"/>
</dbReference>
<dbReference type="PANTHER" id="PTHR30621">
    <property type="entry name" value="GLUTAMINE SYNTHETASE ADENYLYLTRANSFERASE"/>
    <property type="match status" value="1"/>
</dbReference>
<dbReference type="Gene3D" id="3.30.460.10">
    <property type="entry name" value="Beta Polymerase, domain 2"/>
    <property type="match status" value="2"/>
</dbReference>
<name>A0A2W5ICH0_9ACTN</name>
<dbReference type="PANTHER" id="PTHR30621:SF0">
    <property type="entry name" value="BIFUNCTIONAL GLUTAMINE SYNTHETASE ADENYLYLTRANSFERASE_ADENYLYL-REMOVING ENZYME"/>
    <property type="match status" value="1"/>
</dbReference>
<keyword evidence="2 9" id="KW-0548">Nucleotidyltransferase</keyword>
<dbReference type="Proteomes" id="UP000248606">
    <property type="component" value="Unassembled WGS sequence"/>
</dbReference>
<evidence type="ECO:0000256" key="5">
    <source>
        <dbReference type="ARBA" id="ARBA00022842"/>
    </source>
</evidence>
<dbReference type="Pfam" id="PF03710">
    <property type="entry name" value="GlnE"/>
    <property type="match status" value="2"/>
</dbReference>
<proteinExistence type="predicted"/>
<dbReference type="RefSeq" id="WP_290598370.1">
    <property type="nucleotide sequence ID" value="NZ_CAKZIO010000002.1"/>
</dbReference>
<gene>
    <name evidence="9" type="ORF">DI579_02840</name>
</gene>